<evidence type="ECO:0000259" key="1">
    <source>
        <dbReference type="Pfam" id="PF04167"/>
    </source>
</evidence>
<dbReference type="SUPFAM" id="SSF159234">
    <property type="entry name" value="FomD-like"/>
    <property type="match status" value="1"/>
</dbReference>
<evidence type="ECO:0000313" key="3">
    <source>
        <dbReference type="Proteomes" id="UP001597399"/>
    </source>
</evidence>
<proteinExistence type="predicted"/>
<organism evidence="2 3">
    <name type="scientific">Sporolactobacillus shoreicorticis</name>
    <dbReference type="NCBI Taxonomy" id="1923877"/>
    <lineage>
        <taxon>Bacteria</taxon>
        <taxon>Bacillati</taxon>
        <taxon>Bacillota</taxon>
        <taxon>Bacilli</taxon>
        <taxon>Bacillales</taxon>
        <taxon>Sporolactobacillaceae</taxon>
        <taxon>Sporolactobacillus</taxon>
    </lineage>
</organism>
<dbReference type="PANTHER" id="PTHR41271">
    <property type="entry name" value="DUF402 DOMAIN-CONTAINING PROTEIN"/>
    <property type="match status" value="1"/>
</dbReference>
<dbReference type="Pfam" id="PF04167">
    <property type="entry name" value="DUF402"/>
    <property type="match status" value="1"/>
</dbReference>
<gene>
    <name evidence="2" type="ORF">ACFSUE_00305</name>
</gene>
<dbReference type="Gene3D" id="2.40.380.10">
    <property type="entry name" value="FomD-like"/>
    <property type="match status" value="1"/>
</dbReference>
<dbReference type="EMBL" id="JBHUMQ010000001">
    <property type="protein sequence ID" value="MFD2692089.1"/>
    <property type="molecule type" value="Genomic_DNA"/>
</dbReference>
<reference evidence="3" key="1">
    <citation type="journal article" date="2019" name="Int. J. Syst. Evol. Microbiol.">
        <title>The Global Catalogue of Microorganisms (GCM) 10K type strain sequencing project: providing services to taxonomists for standard genome sequencing and annotation.</title>
        <authorList>
            <consortium name="The Broad Institute Genomics Platform"/>
            <consortium name="The Broad Institute Genome Sequencing Center for Infectious Disease"/>
            <person name="Wu L."/>
            <person name="Ma J."/>
        </authorList>
    </citation>
    <scope>NUCLEOTIDE SEQUENCE [LARGE SCALE GENOMIC DNA]</scope>
    <source>
        <strain evidence="3">TISTR 2466</strain>
    </source>
</reference>
<accession>A0ABW5RY82</accession>
<name>A0ABW5RY82_9BACL</name>
<dbReference type="InterPro" id="IPR035930">
    <property type="entry name" value="FomD-like_sf"/>
</dbReference>
<keyword evidence="3" id="KW-1185">Reference proteome</keyword>
<dbReference type="Proteomes" id="UP001597399">
    <property type="component" value="Unassembled WGS sequence"/>
</dbReference>
<protein>
    <submittedName>
        <fullName evidence="2">DUF402 domain-containing protein</fullName>
    </submittedName>
</protein>
<feature type="domain" description="DUF402" evidence="1">
    <location>
        <begin position="63"/>
        <end position="165"/>
    </location>
</feature>
<dbReference type="RefSeq" id="WP_253059032.1">
    <property type="nucleotide sequence ID" value="NZ_JAMXWM010000003.1"/>
</dbReference>
<sequence>MKLTKMKRKYADRRGWRRIISSHTRKKQFMWPDFHGEAVLIQFNEIKAPLSVVYGGVRTKIVDQNYSWLQLFPAHSPNFVLTAMFNAKQRLVQCYFDVIHQVGRDEQGVPWFDDLYLDLILFPNHRLYLVDEDELHEALESGIITPKMYEKSWRTAHRLMQFINRDPEHFLSLVRDVRSTFPYSRL</sequence>
<evidence type="ECO:0000313" key="2">
    <source>
        <dbReference type="EMBL" id="MFD2692089.1"/>
    </source>
</evidence>
<dbReference type="InterPro" id="IPR007295">
    <property type="entry name" value="DUF402"/>
</dbReference>
<comment type="caution">
    <text evidence="2">The sequence shown here is derived from an EMBL/GenBank/DDBJ whole genome shotgun (WGS) entry which is preliminary data.</text>
</comment>
<dbReference type="PANTHER" id="PTHR41271:SF1">
    <property type="entry name" value="DUF402 DOMAIN-CONTAINING PROTEIN"/>
    <property type="match status" value="1"/>
</dbReference>